<feature type="transmembrane region" description="Helical" evidence="8">
    <location>
        <begin position="89"/>
        <end position="110"/>
    </location>
</feature>
<feature type="domain" description="G-protein coupled receptors family 1 profile" evidence="9">
    <location>
        <begin position="70"/>
        <end position="338"/>
    </location>
</feature>
<evidence type="ECO:0000313" key="11">
    <source>
        <dbReference type="Proteomes" id="UP001497497"/>
    </source>
</evidence>
<dbReference type="GO" id="GO:0008528">
    <property type="term" value="F:G protein-coupled peptide receptor activity"/>
    <property type="evidence" value="ECO:0007669"/>
    <property type="project" value="InterPro"/>
</dbReference>
<dbReference type="PROSITE" id="PS50262">
    <property type="entry name" value="G_PROTEIN_RECEP_F1_2"/>
    <property type="match status" value="1"/>
</dbReference>
<feature type="transmembrane region" description="Helical" evidence="8">
    <location>
        <begin position="220"/>
        <end position="246"/>
    </location>
</feature>
<keyword evidence="5 8" id="KW-0472">Membrane</keyword>
<keyword evidence="2 8" id="KW-0812">Transmembrane</keyword>
<protein>
    <recommendedName>
        <fullName evidence="9">G-protein coupled receptors family 1 profile domain-containing protein</fullName>
    </recommendedName>
</protein>
<feature type="transmembrane region" description="Helical" evidence="8">
    <location>
        <begin position="175"/>
        <end position="194"/>
    </location>
</feature>
<keyword evidence="4" id="KW-0297">G-protein coupled receptor</keyword>
<evidence type="ECO:0000313" key="10">
    <source>
        <dbReference type="EMBL" id="CAL1531906.1"/>
    </source>
</evidence>
<gene>
    <name evidence="10" type="ORF">GSLYS_00005994001</name>
</gene>
<feature type="transmembrane region" description="Helical" evidence="8">
    <location>
        <begin position="56"/>
        <end position="77"/>
    </location>
</feature>
<feature type="transmembrane region" description="Helical" evidence="8">
    <location>
        <begin position="314"/>
        <end position="339"/>
    </location>
</feature>
<dbReference type="Gene3D" id="1.20.1070.10">
    <property type="entry name" value="Rhodopsin 7-helix transmembrane proteins"/>
    <property type="match status" value="1"/>
</dbReference>
<accession>A0AAV2HGL3</accession>
<sequence length="358" mass="40516">MDALGNSKMNFSTEETPISDPTTSLIVKVWSIFDRHNLGLRLASNEMREIFQLVNYVSLCGAISLFGIAGNILNIIVFRKQGYADTTNISLMGLTIADLMSLLTMLWTSICYNPLFANSGVPFNSLDLMYLSGGYPHTCFNRITGFITAFITFERCLCIALPLKVKTIITPHRTRWTIIVIFFFTMAIFSPFYYANRLEWQNGTILHLVYAKEREAVESVIFYIHSVALQALSLLVVIVCTIILVVQLNTKSKWRSSVTKPGANVESASMKEKRAVKMIALISTVFIICFMPGSLIFFTMAYEPEFNFTGDFKNIFFVVWSVAFVLETVNASVSILIYFNMSSKYHQVVIQLVYTQPH</sequence>
<reference evidence="10 11" key="1">
    <citation type="submission" date="2024-04" db="EMBL/GenBank/DDBJ databases">
        <authorList>
            <consortium name="Genoscope - CEA"/>
            <person name="William W."/>
        </authorList>
    </citation>
    <scope>NUCLEOTIDE SEQUENCE [LARGE SCALE GENOMIC DNA]</scope>
</reference>
<feature type="transmembrane region" description="Helical" evidence="8">
    <location>
        <begin position="143"/>
        <end position="163"/>
    </location>
</feature>
<feature type="transmembrane region" description="Helical" evidence="8">
    <location>
        <begin position="279"/>
        <end position="302"/>
    </location>
</feature>
<dbReference type="InterPro" id="IPR019427">
    <property type="entry name" value="7TM_GPCR_serpentine_rcpt_Srw"/>
</dbReference>
<evidence type="ECO:0000256" key="3">
    <source>
        <dbReference type="ARBA" id="ARBA00022989"/>
    </source>
</evidence>
<dbReference type="AlphaFoldDB" id="A0AAV2HGL3"/>
<keyword evidence="3 8" id="KW-1133">Transmembrane helix</keyword>
<dbReference type="PANTHER" id="PTHR24243">
    <property type="entry name" value="G-PROTEIN COUPLED RECEPTOR"/>
    <property type="match status" value="1"/>
</dbReference>
<keyword evidence="7" id="KW-0807">Transducer</keyword>
<evidence type="ECO:0000256" key="6">
    <source>
        <dbReference type="ARBA" id="ARBA00023170"/>
    </source>
</evidence>
<dbReference type="SUPFAM" id="SSF81321">
    <property type="entry name" value="Family A G protein-coupled receptor-like"/>
    <property type="match status" value="1"/>
</dbReference>
<evidence type="ECO:0000256" key="8">
    <source>
        <dbReference type="SAM" id="Phobius"/>
    </source>
</evidence>
<name>A0AAV2HGL3_LYMST</name>
<organism evidence="10 11">
    <name type="scientific">Lymnaea stagnalis</name>
    <name type="common">Great pond snail</name>
    <name type="synonym">Helix stagnalis</name>
    <dbReference type="NCBI Taxonomy" id="6523"/>
    <lineage>
        <taxon>Eukaryota</taxon>
        <taxon>Metazoa</taxon>
        <taxon>Spiralia</taxon>
        <taxon>Lophotrochozoa</taxon>
        <taxon>Mollusca</taxon>
        <taxon>Gastropoda</taxon>
        <taxon>Heterobranchia</taxon>
        <taxon>Euthyneura</taxon>
        <taxon>Panpulmonata</taxon>
        <taxon>Hygrophila</taxon>
        <taxon>Lymnaeoidea</taxon>
        <taxon>Lymnaeidae</taxon>
        <taxon>Lymnaea</taxon>
    </lineage>
</organism>
<dbReference type="PANTHER" id="PTHR24243:SF208">
    <property type="entry name" value="PYROKININ-1 RECEPTOR"/>
    <property type="match status" value="1"/>
</dbReference>
<comment type="subcellular location">
    <subcellularLocation>
        <location evidence="1">Membrane</location>
        <topology evidence="1">Multi-pass membrane protein</topology>
    </subcellularLocation>
</comment>
<dbReference type="InterPro" id="IPR000276">
    <property type="entry name" value="GPCR_Rhodpsn"/>
</dbReference>
<evidence type="ECO:0000256" key="5">
    <source>
        <dbReference type="ARBA" id="ARBA00023136"/>
    </source>
</evidence>
<evidence type="ECO:0000259" key="9">
    <source>
        <dbReference type="PROSITE" id="PS50262"/>
    </source>
</evidence>
<keyword evidence="11" id="KW-1185">Reference proteome</keyword>
<dbReference type="InterPro" id="IPR017452">
    <property type="entry name" value="GPCR_Rhodpsn_7TM"/>
</dbReference>
<keyword evidence="6" id="KW-0675">Receptor</keyword>
<dbReference type="PRINTS" id="PR00237">
    <property type="entry name" value="GPCRRHODOPSN"/>
</dbReference>
<evidence type="ECO:0000256" key="2">
    <source>
        <dbReference type="ARBA" id="ARBA00022692"/>
    </source>
</evidence>
<dbReference type="GO" id="GO:0016020">
    <property type="term" value="C:membrane"/>
    <property type="evidence" value="ECO:0007669"/>
    <property type="project" value="UniProtKB-SubCell"/>
</dbReference>
<dbReference type="EMBL" id="CAXITT010000100">
    <property type="protein sequence ID" value="CAL1531906.1"/>
    <property type="molecule type" value="Genomic_DNA"/>
</dbReference>
<evidence type="ECO:0000256" key="7">
    <source>
        <dbReference type="ARBA" id="ARBA00023224"/>
    </source>
</evidence>
<dbReference type="Proteomes" id="UP001497497">
    <property type="component" value="Unassembled WGS sequence"/>
</dbReference>
<dbReference type="Pfam" id="PF10324">
    <property type="entry name" value="7TM_GPCR_Srw"/>
    <property type="match status" value="1"/>
</dbReference>
<proteinExistence type="predicted"/>
<evidence type="ECO:0000256" key="4">
    <source>
        <dbReference type="ARBA" id="ARBA00023040"/>
    </source>
</evidence>
<evidence type="ECO:0000256" key="1">
    <source>
        <dbReference type="ARBA" id="ARBA00004141"/>
    </source>
</evidence>
<comment type="caution">
    <text evidence="10">The sequence shown here is derived from an EMBL/GenBank/DDBJ whole genome shotgun (WGS) entry which is preliminary data.</text>
</comment>